<evidence type="ECO:0000256" key="5">
    <source>
        <dbReference type="ARBA" id="ARBA00022679"/>
    </source>
</evidence>
<feature type="region of interest" description="Disordered" evidence="15">
    <location>
        <begin position="159"/>
        <end position="187"/>
    </location>
</feature>
<evidence type="ECO:0000256" key="15">
    <source>
        <dbReference type="SAM" id="MobiDB-lite"/>
    </source>
</evidence>
<dbReference type="Proteomes" id="UP001318860">
    <property type="component" value="Unassembled WGS sequence"/>
</dbReference>
<feature type="domain" description="RING-type" evidence="17">
    <location>
        <begin position="94"/>
        <end position="136"/>
    </location>
</feature>
<dbReference type="PROSITE" id="PS50089">
    <property type="entry name" value="ZF_RING_2"/>
    <property type="match status" value="1"/>
</dbReference>
<dbReference type="InterPro" id="IPR001841">
    <property type="entry name" value="Znf_RING"/>
</dbReference>
<reference evidence="18 19" key="1">
    <citation type="journal article" date="2021" name="Comput. Struct. Biotechnol. J.">
        <title>De novo genome assembly of the potent medicinal plant Rehmannia glutinosa using nanopore technology.</title>
        <authorList>
            <person name="Ma L."/>
            <person name="Dong C."/>
            <person name="Song C."/>
            <person name="Wang X."/>
            <person name="Zheng X."/>
            <person name="Niu Y."/>
            <person name="Chen S."/>
            <person name="Feng W."/>
        </authorList>
    </citation>
    <scope>NUCLEOTIDE SEQUENCE [LARGE SCALE GENOMIC DNA]</scope>
    <source>
        <strain evidence="18">DH-2019</strain>
    </source>
</reference>
<dbReference type="InterPro" id="IPR044600">
    <property type="entry name" value="ATL1/ATL16-like"/>
</dbReference>
<evidence type="ECO:0000256" key="8">
    <source>
        <dbReference type="ARBA" id="ARBA00022771"/>
    </source>
</evidence>
<keyword evidence="12 16" id="KW-0472">Membrane</keyword>
<dbReference type="PANTHER" id="PTHR46913:SF1">
    <property type="entry name" value="RING-H2 FINGER PROTEIN ATL16"/>
    <property type="match status" value="1"/>
</dbReference>
<keyword evidence="7" id="KW-0479">Metal-binding</keyword>
<comment type="subcellular location">
    <subcellularLocation>
        <location evidence="2">Membrane</location>
        <topology evidence="2">Single-pass membrane protein</topology>
    </subcellularLocation>
</comment>
<evidence type="ECO:0000256" key="7">
    <source>
        <dbReference type="ARBA" id="ARBA00022723"/>
    </source>
</evidence>
<evidence type="ECO:0000256" key="16">
    <source>
        <dbReference type="SAM" id="Phobius"/>
    </source>
</evidence>
<dbReference type="SUPFAM" id="SSF57850">
    <property type="entry name" value="RING/U-box"/>
    <property type="match status" value="1"/>
</dbReference>
<evidence type="ECO:0000256" key="1">
    <source>
        <dbReference type="ARBA" id="ARBA00000900"/>
    </source>
</evidence>
<evidence type="ECO:0000313" key="18">
    <source>
        <dbReference type="EMBL" id="KAK6140114.1"/>
    </source>
</evidence>
<protein>
    <recommendedName>
        <fullName evidence="4">RING-type E3 ubiquitin transferase</fullName>
        <ecNumber evidence="4">2.3.2.27</ecNumber>
    </recommendedName>
</protein>
<evidence type="ECO:0000256" key="4">
    <source>
        <dbReference type="ARBA" id="ARBA00012483"/>
    </source>
</evidence>
<dbReference type="Gene3D" id="3.30.40.10">
    <property type="entry name" value="Zinc/RING finger domain, C3HC4 (zinc finger)"/>
    <property type="match status" value="1"/>
</dbReference>
<evidence type="ECO:0000256" key="6">
    <source>
        <dbReference type="ARBA" id="ARBA00022692"/>
    </source>
</evidence>
<comment type="catalytic activity">
    <reaction evidence="1">
        <text>S-ubiquitinyl-[E2 ubiquitin-conjugating enzyme]-L-cysteine + [acceptor protein]-L-lysine = [E2 ubiquitin-conjugating enzyme]-L-cysteine + N(6)-ubiquitinyl-[acceptor protein]-L-lysine.</text>
        <dbReference type="EC" id="2.3.2.27"/>
    </reaction>
</comment>
<evidence type="ECO:0000256" key="14">
    <source>
        <dbReference type="PROSITE-ProRule" id="PRU00175"/>
    </source>
</evidence>
<evidence type="ECO:0000256" key="9">
    <source>
        <dbReference type="ARBA" id="ARBA00022786"/>
    </source>
</evidence>
<dbReference type="SMART" id="SM00184">
    <property type="entry name" value="RING"/>
    <property type="match status" value="1"/>
</dbReference>
<keyword evidence="8 14" id="KW-0863">Zinc-finger</keyword>
<gene>
    <name evidence="18" type="ORF">DH2020_026112</name>
</gene>
<evidence type="ECO:0000259" key="17">
    <source>
        <dbReference type="PROSITE" id="PS50089"/>
    </source>
</evidence>
<dbReference type="CDD" id="cd16461">
    <property type="entry name" value="RING-H2_EL5-like"/>
    <property type="match status" value="1"/>
</dbReference>
<sequence length="272" mass="29898">MATLTSPPMQQSNTGSFIHPLLISMLGIVGISIAIILYHLFLVKYCIRRYGSTDTAPQPTSAALPPAGVDAKVLETIPIFYFSAVKRDIDQEECVVCLGELEDEDAVRLLPNCKHAFHVTCIDQWFATHASCPLCRSPIVLDQIANVVPLIDAHNRIGDSNRRISSEPSTINGGGRESSSSSSPPRAQSFGLLRHCASLVLPRPEDRTPPPRRLKRSLSMDQSIAVIDLERINCSSASSLSHFDWVSSNWFRSFSRLRAGKGNNINATILPY</sequence>
<dbReference type="EMBL" id="JABTTQ020000348">
    <property type="protein sequence ID" value="KAK6140114.1"/>
    <property type="molecule type" value="Genomic_DNA"/>
</dbReference>
<feature type="transmembrane region" description="Helical" evidence="16">
    <location>
        <begin position="17"/>
        <end position="41"/>
    </location>
</feature>
<dbReference type="EC" id="2.3.2.27" evidence="4"/>
<keyword evidence="6 16" id="KW-0812">Transmembrane</keyword>
<keyword evidence="10" id="KW-0862">Zinc</keyword>
<keyword evidence="9" id="KW-0833">Ubl conjugation pathway</keyword>
<keyword evidence="19" id="KW-1185">Reference proteome</keyword>
<evidence type="ECO:0000256" key="10">
    <source>
        <dbReference type="ARBA" id="ARBA00022833"/>
    </source>
</evidence>
<evidence type="ECO:0000256" key="3">
    <source>
        <dbReference type="ARBA" id="ARBA00004906"/>
    </source>
</evidence>
<keyword evidence="11 16" id="KW-1133">Transmembrane helix</keyword>
<name>A0ABR0W1C9_REHGL</name>
<evidence type="ECO:0000256" key="2">
    <source>
        <dbReference type="ARBA" id="ARBA00004167"/>
    </source>
</evidence>
<dbReference type="Pfam" id="PF13639">
    <property type="entry name" value="zf-RING_2"/>
    <property type="match status" value="1"/>
</dbReference>
<accession>A0ABR0W1C9</accession>
<comment type="similarity">
    <text evidence="13">Belongs to the RING-type zinc finger family. ATL subfamily.</text>
</comment>
<comment type="caution">
    <text evidence="18">The sequence shown here is derived from an EMBL/GenBank/DDBJ whole genome shotgun (WGS) entry which is preliminary data.</text>
</comment>
<evidence type="ECO:0000313" key="19">
    <source>
        <dbReference type="Proteomes" id="UP001318860"/>
    </source>
</evidence>
<dbReference type="InterPro" id="IPR013083">
    <property type="entry name" value="Znf_RING/FYVE/PHD"/>
</dbReference>
<comment type="pathway">
    <text evidence="3">Protein modification; protein ubiquitination.</text>
</comment>
<organism evidence="18 19">
    <name type="scientific">Rehmannia glutinosa</name>
    <name type="common">Chinese foxglove</name>
    <dbReference type="NCBI Taxonomy" id="99300"/>
    <lineage>
        <taxon>Eukaryota</taxon>
        <taxon>Viridiplantae</taxon>
        <taxon>Streptophyta</taxon>
        <taxon>Embryophyta</taxon>
        <taxon>Tracheophyta</taxon>
        <taxon>Spermatophyta</taxon>
        <taxon>Magnoliopsida</taxon>
        <taxon>eudicotyledons</taxon>
        <taxon>Gunneridae</taxon>
        <taxon>Pentapetalae</taxon>
        <taxon>asterids</taxon>
        <taxon>lamiids</taxon>
        <taxon>Lamiales</taxon>
        <taxon>Orobanchaceae</taxon>
        <taxon>Rehmannieae</taxon>
        <taxon>Rehmannia</taxon>
    </lineage>
</organism>
<keyword evidence="5" id="KW-0808">Transferase</keyword>
<proteinExistence type="inferred from homology"/>
<evidence type="ECO:0000256" key="13">
    <source>
        <dbReference type="ARBA" id="ARBA00024209"/>
    </source>
</evidence>
<dbReference type="PANTHER" id="PTHR46913">
    <property type="entry name" value="RING-H2 FINGER PROTEIN ATL16"/>
    <property type="match status" value="1"/>
</dbReference>
<evidence type="ECO:0000256" key="11">
    <source>
        <dbReference type="ARBA" id="ARBA00022989"/>
    </source>
</evidence>
<evidence type="ECO:0000256" key="12">
    <source>
        <dbReference type="ARBA" id="ARBA00023136"/>
    </source>
</evidence>